<dbReference type="InterPro" id="IPR008279">
    <property type="entry name" value="PEP-util_enz_mobile_dom"/>
</dbReference>
<keyword evidence="12" id="KW-0460">Magnesium</keyword>
<keyword evidence="11" id="KW-0067">ATP-binding</keyword>
<feature type="domain" description="PEP-utilising enzyme mobile" evidence="16">
    <location>
        <begin position="501"/>
        <end position="569"/>
    </location>
</feature>
<evidence type="ECO:0000256" key="6">
    <source>
        <dbReference type="ARBA" id="ARBA00021623"/>
    </source>
</evidence>
<evidence type="ECO:0000256" key="4">
    <source>
        <dbReference type="ARBA" id="ARBA00007837"/>
    </source>
</evidence>
<dbReference type="EC" id="2.7.9.2" evidence="5"/>
<name>A0A7J0BTH9_9BACT</name>
<dbReference type="GO" id="GO:0008986">
    <property type="term" value="F:pyruvate, water dikinase activity"/>
    <property type="evidence" value="ECO:0007669"/>
    <property type="project" value="UniProtKB-EC"/>
</dbReference>
<organism evidence="18 19">
    <name type="scientific">Desulfovibrio psychrotolerans</name>
    <dbReference type="NCBI Taxonomy" id="415242"/>
    <lineage>
        <taxon>Bacteria</taxon>
        <taxon>Pseudomonadati</taxon>
        <taxon>Thermodesulfobacteriota</taxon>
        <taxon>Desulfovibrionia</taxon>
        <taxon>Desulfovibrionales</taxon>
        <taxon>Desulfovibrionaceae</taxon>
        <taxon>Desulfovibrio</taxon>
    </lineage>
</organism>
<comment type="caution">
    <text evidence="18">The sequence shown here is derived from an EMBL/GenBank/DDBJ whole genome shotgun (WGS) entry which is preliminary data.</text>
</comment>
<dbReference type="PANTHER" id="PTHR43030">
    <property type="entry name" value="PHOSPHOENOLPYRUVATE SYNTHASE"/>
    <property type="match status" value="1"/>
</dbReference>
<protein>
    <recommendedName>
        <fullName evidence="6">Phosphoenolpyruvate synthase</fullName>
        <ecNumber evidence="5">2.7.9.2</ecNumber>
    </recommendedName>
    <alternativeName>
        <fullName evidence="13">Pyruvate, water dikinase</fullName>
    </alternativeName>
</protein>
<comment type="pathway">
    <text evidence="3">Carbohydrate biosynthesis; gluconeogenesis.</text>
</comment>
<keyword evidence="9" id="KW-0547">Nucleotide-binding</keyword>
<feature type="region of interest" description="Disordered" evidence="15">
    <location>
        <begin position="363"/>
        <end position="391"/>
    </location>
</feature>
<dbReference type="InterPro" id="IPR002192">
    <property type="entry name" value="PPDK_AMP/ATP-bd"/>
</dbReference>
<evidence type="ECO:0000259" key="16">
    <source>
        <dbReference type="Pfam" id="PF00391"/>
    </source>
</evidence>
<evidence type="ECO:0000256" key="9">
    <source>
        <dbReference type="ARBA" id="ARBA00022741"/>
    </source>
</evidence>
<dbReference type="Proteomes" id="UP000503820">
    <property type="component" value="Unassembled WGS sequence"/>
</dbReference>
<dbReference type="PANTHER" id="PTHR43030:SF1">
    <property type="entry name" value="PHOSPHOENOLPYRUVATE SYNTHASE"/>
    <property type="match status" value="1"/>
</dbReference>
<comment type="cofactor">
    <cofactor evidence="1">
        <name>Mg(2+)</name>
        <dbReference type="ChEBI" id="CHEBI:18420"/>
    </cofactor>
</comment>
<keyword evidence="10" id="KW-0418">Kinase</keyword>
<evidence type="ECO:0000313" key="19">
    <source>
        <dbReference type="Proteomes" id="UP000503820"/>
    </source>
</evidence>
<dbReference type="InterPro" id="IPR036637">
    <property type="entry name" value="Phosphohistidine_dom_sf"/>
</dbReference>
<dbReference type="Gene3D" id="3.30.1490.20">
    <property type="entry name" value="ATP-grasp fold, A domain"/>
    <property type="match status" value="1"/>
</dbReference>
<evidence type="ECO:0000256" key="8">
    <source>
        <dbReference type="ARBA" id="ARBA00022723"/>
    </source>
</evidence>
<evidence type="ECO:0000256" key="3">
    <source>
        <dbReference type="ARBA" id="ARBA00004742"/>
    </source>
</evidence>
<evidence type="ECO:0000256" key="12">
    <source>
        <dbReference type="ARBA" id="ARBA00022842"/>
    </source>
</evidence>
<keyword evidence="7" id="KW-0808">Transferase</keyword>
<dbReference type="Gene3D" id="3.50.30.10">
    <property type="entry name" value="Phosphohistidine domain"/>
    <property type="match status" value="1"/>
</dbReference>
<evidence type="ECO:0000256" key="13">
    <source>
        <dbReference type="ARBA" id="ARBA00033470"/>
    </source>
</evidence>
<evidence type="ECO:0000256" key="7">
    <source>
        <dbReference type="ARBA" id="ARBA00022679"/>
    </source>
</evidence>
<dbReference type="GO" id="GO:0046872">
    <property type="term" value="F:metal ion binding"/>
    <property type="evidence" value="ECO:0007669"/>
    <property type="project" value="UniProtKB-KW"/>
</dbReference>
<evidence type="ECO:0000256" key="1">
    <source>
        <dbReference type="ARBA" id="ARBA00001946"/>
    </source>
</evidence>
<dbReference type="SUPFAM" id="SSF56059">
    <property type="entry name" value="Glutathione synthetase ATP-binding domain-like"/>
    <property type="match status" value="1"/>
</dbReference>
<sequence>MDRPNILSRLFALIGRRQADPVDKERMREMHRARCNDFRLLIRANNRALEGMSEIEEALRGTVPFGMSFVRGKAVLVASAVHQMILRINALSDNRYAALEEQFSRINQTIGEIVEPRREAGRGQPVVPLEAVGREHADEAGPKVVNLCLASRNAGLGMPEGFVVTASAYRMFMDHAGLRDEIHRQMQMADIGDLEGLAALSHTLQQQIVQAPLPPALEEAMLRARDALHANGKGPYLLAVRSSALGEDLPGASAAGQYRSLLNVEPDDLFAAYRQVVAGKYDVPAIAYRFNRGIRDDDVDMCVCCMVMVDAVAGGVAYSRDPVHLHMPRILINAVDGPPVAVVDGSRRPDLYMVEGVPLPMQNGAGSGPEEISAGKAPVEKPPAQDSPPKLTKVPAEQGVPLLTGDILSDALIFRLAEHVARLDVYFGGPQDVEWAVDRAGEIILLQCRPLHQTADRERTQTPVPEGMPAPLLEGGVTAAPGVAHGPLHILRNSEDAYACPRGAIAVVVQSLPRWAPVMGRIAGLVAEQGSTTGHLASVAREFGIPALFGIPGAVDALDGAESATLDADALRVYAGRVEELLADRPEPRNLMLGSPVHATLSKVAEHIVPLRLLDPTSAEFSPEHCRTFHDITRFCHEKAVEELFRPDERFPREAASRQLYFKRPMQYRVVDLDDGVAEDADERFVQLKDVRSIPMLALWEGMTAVPLDAPVPMDTRGFMSVLIEASANPELDPATHSGFTQQNYFMISSTFCNLQARFGFHFSTVEAQITDNPDENYATIRFKGGAADLDRRLRRVRLIAELLEARGFRSEVFEDALFARMEGLDAADTEIGFGVLGFIIMHSRQLDMVLANNARLAEWKARLEQGMDTAVQAVERRRADGWKVEEA</sequence>
<keyword evidence="18" id="KW-0670">Pyruvate</keyword>
<proteinExistence type="inferred from homology"/>
<dbReference type="AlphaFoldDB" id="A0A7J0BTH9"/>
<dbReference type="RefSeq" id="WP_174409677.1">
    <property type="nucleotide sequence ID" value="NZ_BLVP01000008.1"/>
</dbReference>
<gene>
    <name evidence="18" type="ORF">DSM19430T_17100</name>
</gene>
<dbReference type="InterPro" id="IPR013815">
    <property type="entry name" value="ATP_grasp_subdomain_1"/>
</dbReference>
<evidence type="ECO:0000256" key="14">
    <source>
        <dbReference type="ARBA" id="ARBA00047700"/>
    </source>
</evidence>
<comment type="similarity">
    <text evidence="4">Belongs to the PEP-utilizing enzyme family.</text>
</comment>
<keyword evidence="8" id="KW-0479">Metal-binding</keyword>
<comment type="catalytic activity">
    <reaction evidence="14">
        <text>pyruvate + ATP + H2O = phosphoenolpyruvate + AMP + phosphate + 2 H(+)</text>
        <dbReference type="Rhea" id="RHEA:11364"/>
        <dbReference type="ChEBI" id="CHEBI:15361"/>
        <dbReference type="ChEBI" id="CHEBI:15377"/>
        <dbReference type="ChEBI" id="CHEBI:15378"/>
        <dbReference type="ChEBI" id="CHEBI:30616"/>
        <dbReference type="ChEBI" id="CHEBI:43474"/>
        <dbReference type="ChEBI" id="CHEBI:58702"/>
        <dbReference type="ChEBI" id="CHEBI:456215"/>
        <dbReference type="EC" id="2.7.9.2"/>
    </reaction>
</comment>
<dbReference type="GO" id="GO:0005524">
    <property type="term" value="F:ATP binding"/>
    <property type="evidence" value="ECO:0007669"/>
    <property type="project" value="UniProtKB-KW"/>
</dbReference>
<evidence type="ECO:0000256" key="11">
    <source>
        <dbReference type="ARBA" id="ARBA00022840"/>
    </source>
</evidence>
<dbReference type="InterPro" id="IPR006319">
    <property type="entry name" value="PEP_synth"/>
</dbReference>
<dbReference type="EMBL" id="BLVP01000008">
    <property type="protein sequence ID" value="GFM37026.1"/>
    <property type="molecule type" value="Genomic_DNA"/>
</dbReference>
<dbReference type="Gene3D" id="3.30.470.20">
    <property type="entry name" value="ATP-grasp fold, B domain"/>
    <property type="match status" value="1"/>
</dbReference>
<dbReference type="Pfam" id="PF00391">
    <property type="entry name" value="PEP-utilizers"/>
    <property type="match status" value="1"/>
</dbReference>
<dbReference type="UniPathway" id="UPA00138"/>
<evidence type="ECO:0000259" key="17">
    <source>
        <dbReference type="Pfam" id="PF01326"/>
    </source>
</evidence>
<dbReference type="Pfam" id="PF01326">
    <property type="entry name" value="PPDK_N"/>
    <property type="match status" value="1"/>
</dbReference>
<evidence type="ECO:0000256" key="5">
    <source>
        <dbReference type="ARBA" id="ARBA00011996"/>
    </source>
</evidence>
<dbReference type="GO" id="GO:0006094">
    <property type="term" value="P:gluconeogenesis"/>
    <property type="evidence" value="ECO:0007669"/>
    <property type="project" value="UniProtKB-UniPathway"/>
</dbReference>
<evidence type="ECO:0000256" key="10">
    <source>
        <dbReference type="ARBA" id="ARBA00022777"/>
    </source>
</evidence>
<evidence type="ECO:0000256" key="15">
    <source>
        <dbReference type="SAM" id="MobiDB-lite"/>
    </source>
</evidence>
<accession>A0A7J0BTH9</accession>
<dbReference type="SUPFAM" id="SSF52009">
    <property type="entry name" value="Phosphohistidine domain"/>
    <property type="match status" value="1"/>
</dbReference>
<feature type="domain" description="Pyruvate phosphate dikinase AMP/ATP-binding" evidence="17">
    <location>
        <begin position="139"/>
        <end position="462"/>
    </location>
</feature>
<evidence type="ECO:0000313" key="18">
    <source>
        <dbReference type="EMBL" id="GFM37026.1"/>
    </source>
</evidence>
<reference evidence="18 19" key="1">
    <citation type="submission" date="2020-05" db="EMBL/GenBank/DDBJ databases">
        <title>Draft genome sequence of Desulfovibrio psychrotolerans JS1T.</title>
        <authorList>
            <person name="Ueno A."/>
            <person name="Tamazawa S."/>
            <person name="Tamamura S."/>
            <person name="Murakami T."/>
            <person name="Kiyama T."/>
            <person name="Inomata H."/>
            <person name="Amano Y."/>
            <person name="Miyakawa K."/>
            <person name="Tamaki H."/>
            <person name="Naganuma T."/>
            <person name="Kaneko K."/>
        </authorList>
    </citation>
    <scope>NUCLEOTIDE SEQUENCE [LARGE SCALE GENOMIC DNA]</scope>
    <source>
        <strain evidence="18 19">JS1</strain>
    </source>
</reference>
<comment type="function">
    <text evidence="2">Catalyzes the phosphorylation of pyruvate to phosphoenolpyruvate.</text>
</comment>
<keyword evidence="19" id="KW-1185">Reference proteome</keyword>
<evidence type="ECO:0000256" key="2">
    <source>
        <dbReference type="ARBA" id="ARBA00002988"/>
    </source>
</evidence>